<gene>
    <name evidence="1" type="ORF">SAMN06297397_2337</name>
</gene>
<sequence length="479" mass="55403">MQIKSKYSWAKHLDFMVVDLVALFIAFIISYFLKFHEWDFYTNDEWTRYLFIVLILSIVINFFVNPYSGIMRRSYYMELIRAFQLTIYNLLIASLIFYAFKIGATYSREMSFVMYGIYFVLSVILKFLWKKLLVSGKVVVKTTKQIPLFVVGKIDSIEKTIRNVTAGDFKLYDIIGIHLIDSEQESLDVEEIGTIPVYGRDVYEKHILDHNIEEVLIAVRPGEVEPGVMERLNANGVGLNMVVESAIGFQPEDQYIQNFGVYKALSIGAFSFRPGQLLYLGIKRFMDIVCGLIGTILLIPITIIVKLVYLLTGDKAKIFYRQKRVGQNGKEIKIWKFRSMVPNADDILQEMLKEEKWRKQWEENQKFENDPRITKAGKILRKTSIDELPQLLNVLKGDMSLVGPRPLVEGELEEHGGLKLYQKVKPGITGWWGCNGRSNIDYRERLELEYYYVKNCSLYLDALCIIRTALAVIKKDGAQ</sequence>
<accession>A0AC61PNA5</accession>
<protein>
    <submittedName>
        <fullName evidence="1">Undecaprenyl-phosphate galactose phosphotransferase</fullName>
    </submittedName>
</protein>
<evidence type="ECO:0000313" key="2">
    <source>
        <dbReference type="Proteomes" id="UP000192328"/>
    </source>
</evidence>
<reference evidence="1" key="1">
    <citation type="submission" date="2017-04" db="EMBL/GenBank/DDBJ databases">
        <authorList>
            <person name="Varghese N."/>
            <person name="Submissions S."/>
        </authorList>
    </citation>
    <scope>NUCLEOTIDE SEQUENCE</scope>
    <source>
        <strain evidence="1">WTE2008</strain>
    </source>
</reference>
<dbReference type="EMBL" id="FWXZ01000005">
    <property type="protein sequence ID" value="SMC75843.1"/>
    <property type="molecule type" value="Genomic_DNA"/>
</dbReference>
<dbReference type="Proteomes" id="UP000192328">
    <property type="component" value="Unassembled WGS sequence"/>
</dbReference>
<evidence type="ECO:0000313" key="1">
    <source>
        <dbReference type="EMBL" id="SMC75843.1"/>
    </source>
</evidence>
<organism evidence="1 2">
    <name type="scientific">Aristaeella lactis</name>
    <dbReference type="NCBI Taxonomy" id="3046383"/>
    <lineage>
        <taxon>Bacteria</taxon>
        <taxon>Bacillati</taxon>
        <taxon>Bacillota</taxon>
        <taxon>Clostridia</taxon>
        <taxon>Eubacteriales</taxon>
        <taxon>Aristaeellaceae</taxon>
        <taxon>Aristaeella</taxon>
    </lineage>
</organism>
<comment type="caution">
    <text evidence="1">The sequence shown here is derived from an EMBL/GenBank/DDBJ whole genome shotgun (WGS) entry which is preliminary data.</text>
</comment>
<proteinExistence type="predicted"/>
<keyword evidence="2" id="KW-1185">Reference proteome</keyword>
<name>A0AC61PNA5_9FIRM</name>